<dbReference type="OrthoDB" id="5396941at2759"/>
<protein>
    <submittedName>
        <fullName evidence="3">Uncharacterized protein</fullName>
    </submittedName>
</protein>
<evidence type="ECO:0000256" key="2">
    <source>
        <dbReference type="SAM" id="MobiDB-lite"/>
    </source>
</evidence>
<keyword evidence="1" id="KW-0175">Coiled coil</keyword>
<feature type="coiled-coil region" evidence="1">
    <location>
        <begin position="223"/>
        <end position="250"/>
    </location>
</feature>
<dbReference type="PANTHER" id="PTHR33488:SF2">
    <property type="entry name" value="EARLY ENDOSOME ANTIGEN 1-LIKE"/>
    <property type="match status" value="1"/>
</dbReference>
<reference evidence="3 4" key="2">
    <citation type="journal article" date="2012" name="PLoS Pathog.">
        <title>Diverse lifestyles and strategies of plant pathogenesis encoded in the genomes of eighteen Dothideomycetes fungi.</title>
        <authorList>
            <person name="Ohm R.A."/>
            <person name="Feau N."/>
            <person name="Henrissat B."/>
            <person name="Schoch C.L."/>
            <person name="Horwitz B.A."/>
            <person name="Barry K.W."/>
            <person name="Condon B.J."/>
            <person name="Copeland A.C."/>
            <person name="Dhillon B."/>
            <person name="Glaser F."/>
            <person name="Hesse C.N."/>
            <person name="Kosti I."/>
            <person name="LaButti K."/>
            <person name="Lindquist E.A."/>
            <person name="Lucas S."/>
            <person name="Salamov A.A."/>
            <person name="Bradshaw R.E."/>
            <person name="Ciuffetti L."/>
            <person name="Hamelin R.C."/>
            <person name="Kema G.H.J."/>
            <person name="Lawrence C."/>
            <person name="Scott J.A."/>
            <person name="Spatafora J.W."/>
            <person name="Turgeon B.G."/>
            <person name="de Wit P.J.G.M."/>
            <person name="Zhong S."/>
            <person name="Goodwin S.B."/>
            <person name="Grigoriev I.V."/>
        </authorList>
    </citation>
    <scope>NUCLEOTIDE SEQUENCE [LARGE SCALE GENOMIC DNA]</scope>
    <source>
        <strain evidence="4">NZE10 / CBS 128990</strain>
    </source>
</reference>
<proteinExistence type="predicted"/>
<dbReference type="EMBL" id="KB446540">
    <property type="protein sequence ID" value="EME43108.1"/>
    <property type="molecule type" value="Genomic_DNA"/>
</dbReference>
<dbReference type="OMA" id="EVANNIC"/>
<dbReference type="PANTHER" id="PTHR33488">
    <property type="entry name" value="ZGC:162509"/>
    <property type="match status" value="1"/>
</dbReference>
<dbReference type="eggNOG" id="ENOG502QVK4">
    <property type="taxonomic scope" value="Eukaryota"/>
</dbReference>
<gene>
    <name evidence="3" type="ORF">DOTSEDRAFT_72478</name>
</gene>
<evidence type="ECO:0000313" key="4">
    <source>
        <dbReference type="Proteomes" id="UP000016933"/>
    </source>
</evidence>
<accession>M2WM40</accession>
<dbReference type="HOGENOM" id="CLU_021167_0_0_1"/>
<dbReference type="Proteomes" id="UP000016933">
    <property type="component" value="Unassembled WGS sequence"/>
</dbReference>
<name>M2WM40_DOTSN</name>
<reference evidence="4" key="1">
    <citation type="journal article" date="2012" name="PLoS Genet.">
        <title>The genomes of the fungal plant pathogens Cladosporium fulvum and Dothistroma septosporum reveal adaptation to different hosts and lifestyles but also signatures of common ancestry.</title>
        <authorList>
            <person name="de Wit P.J.G.M."/>
            <person name="van der Burgt A."/>
            <person name="Oekmen B."/>
            <person name="Stergiopoulos I."/>
            <person name="Abd-Elsalam K.A."/>
            <person name="Aerts A.L."/>
            <person name="Bahkali A.H."/>
            <person name="Beenen H.G."/>
            <person name="Chettri P."/>
            <person name="Cox M.P."/>
            <person name="Datema E."/>
            <person name="de Vries R.P."/>
            <person name="Dhillon B."/>
            <person name="Ganley A.R."/>
            <person name="Griffiths S.A."/>
            <person name="Guo Y."/>
            <person name="Hamelin R.C."/>
            <person name="Henrissat B."/>
            <person name="Kabir M.S."/>
            <person name="Jashni M.K."/>
            <person name="Kema G."/>
            <person name="Klaubauf S."/>
            <person name="Lapidus A."/>
            <person name="Levasseur A."/>
            <person name="Lindquist E."/>
            <person name="Mehrabi R."/>
            <person name="Ohm R.A."/>
            <person name="Owen T.J."/>
            <person name="Salamov A."/>
            <person name="Schwelm A."/>
            <person name="Schijlen E."/>
            <person name="Sun H."/>
            <person name="van den Burg H.A."/>
            <person name="van Ham R.C.H.J."/>
            <person name="Zhang S."/>
            <person name="Goodwin S.B."/>
            <person name="Grigoriev I.V."/>
            <person name="Collemare J."/>
            <person name="Bradshaw R.E."/>
        </authorList>
    </citation>
    <scope>NUCLEOTIDE SEQUENCE [LARGE SCALE GENOMIC DNA]</scope>
    <source>
        <strain evidence="4">NZE10 / CBS 128990</strain>
    </source>
</reference>
<evidence type="ECO:0000313" key="3">
    <source>
        <dbReference type="EMBL" id="EME43108.1"/>
    </source>
</evidence>
<sequence>MASDALSDIERQKKQVVVEQYGGKPANQFVAEMKSSTMFQFSWGELLGAAPTALSLMGSCWIAAADPAADKIILTKAVPTGGFKYIVNRSVPTLRTVLVDVCNNGGRQAFTLAGRNMAALQVRAHSICNERIELVFKRLPAVTKGPDQLQDFNDALEDFAEDARQAAQLATETREAFSLWGKMVGELHAATENQQNQTSIEQAQAQTDETTAEIDKTFAVDAAAAAKTNVDFMKNQLQKAEKRLDSALSNVPGPWATVVQGAVTGFTQAMPALIGGALPMLIAASNPLGGLAAAANAPKPGTKKGTKGAKSTADTSENKVTQAAVQDVKAANAAAKQANDPAYAAAGEIRDLVTHLYEYLGGEKGSIDWTKFENSKENSSQSGCAYLLATFKGRKTHTDVTESEPNKLFFKQLDALIAVVSDISETLVSQTDFKSENTPQEKLDEWKANTRAAQLEVVKLAASAPIQGGNTNAPVGFGKIDVPKPDLSAQTAQLSTAMQGVQIATNAVELAEGNYNASIKKQQETAKEMLEVEKRLKSLQEKGKTLAEIKDVLRSCIAVLVDLVIQIGKLEKFFTMLTTVIDNIVLPTAKRFQRDMTRVGERSARDKYISVDDTMKQTIYISTLQLKAYFSLLEDIAGMYTEVDTKYIAHGMDLCTKLSAGSDSKGPMAALAAELSTYTSDASRDVAAMVNARQQEMLKGLRERATAAAATSQVLEDTVRKTGATLDTSAKQAIDQGKQEAAAVSATLVQGNKSAAELRNEEIEL</sequence>
<feature type="region of interest" description="Disordered" evidence="2">
    <location>
        <begin position="296"/>
        <end position="318"/>
    </location>
</feature>
<dbReference type="AlphaFoldDB" id="M2WM40"/>
<dbReference type="STRING" id="675120.M2WM40"/>
<organism evidence="3 4">
    <name type="scientific">Dothistroma septosporum (strain NZE10 / CBS 128990)</name>
    <name type="common">Red band needle blight fungus</name>
    <name type="synonym">Mycosphaerella pini</name>
    <dbReference type="NCBI Taxonomy" id="675120"/>
    <lineage>
        <taxon>Eukaryota</taxon>
        <taxon>Fungi</taxon>
        <taxon>Dikarya</taxon>
        <taxon>Ascomycota</taxon>
        <taxon>Pezizomycotina</taxon>
        <taxon>Dothideomycetes</taxon>
        <taxon>Dothideomycetidae</taxon>
        <taxon>Mycosphaerellales</taxon>
        <taxon>Mycosphaerellaceae</taxon>
        <taxon>Dothistroma</taxon>
    </lineage>
</organism>
<keyword evidence="4" id="KW-1185">Reference proteome</keyword>
<evidence type="ECO:0000256" key="1">
    <source>
        <dbReference type="SAM" id="Coils"/>
    </source>
</evidence>